<evidence type="ECO:0000256" key="12">
    <source>
        <dbReference type="ARBA" id="ARBA00023242"/>
    </source>
</evidence>
<comment type="function">
    <text evidence="14">Has both L-asparaginase and beta-aspartyl peptidase activity. Does not have aspartylglucosaminidase activity and is inactive toward GlcNAc-L-Asn. Likewise, has no activity toward glutamine.</text>
</comment>
<dbReference type="InterPro" id="IPR021384">
    <property type="entry name" value="Mediator_Med21"/>
</dbReference>
<evidence type="ECO:0000256" key="23">
    <source>
        <dbReference type="PIRSR" id="PIRSR600246-2"/>
    </source>
</evidence>
<name>A0A9J2PTE2_ASCLU</name>
<dbReference type="EC" id="3.4.19.5" evidence="5"/>
<comment type="function">
    <text evidence="15">Plays a role in pre-mRNA splicing as component of the U5 snRNP and U4/U6-U5 tri-snRNP complexes that are involved in spliceosome assembly, and as component of the precatalytic spliceosome (spliceosome B complex).</text>
</comment>
<comment type="subunit">
    <text evidence="16">Heterodimer of an alpha and beta chain produced by autocleavage.</text>
</comment>
<dbReference type="InterPro" id="IPR004123">
    <property type="entry name" value="Dim1"/>
</dbReference>
<evidence type="ECO:0000256" key="19">
    <source>
        <dbReference type="ARBA" id="ARBA00078681"/>
    </source>
</evidence>
<dbReference type="Proteomes" id="UP000036681">
    <property type="component" value="Unplaced"/>
</dbReference>
<keyword evidence="10" id="KW-0805">Transcription regulation</keyword>
<feature type="binding site" evidence="23">
    <location>
        <begin position="548"/>
        <end position="551"/>
    </location>
    <ligand>
        <name>substrate</name>
    </ligand>
</feature>
<dbReference type="InterPro" id="IPR000246">
    <property type="entry name" value="Peptidase_T2"/>
</dbReference>
<evidence type="ECO:0000256" key="6">
    <source>
        <dbReference type="ARBA" id="ARBA00012920"/>
    </source>
</evidence>
<dbReference type="Gene3D" id="6.10.280.10">
    <property type="entry name" value="Mediator complex, subunit Med21"/>
    <property type="match status" value="1"/>
</dbReference>
<evidence type="ECO:0000256" key="10">
    <source>
        <dbReference type="ARBA" id="ARBA00023015"/>
    </source>
</evidence>
<dbReference type="GO" id="GO:0004067">
    <property type="term" value="F:asparaginase activity"/>
    <property type="evidence" value="ECO:0007669"/>
    <property type="project" value="UniProtKB-EC"/>
</dbReference>
<dbReference type="WBParaSite" id="ALUE_0001254901-mRNA-1">
    <property type="protein sequence ID" value="ALUE_0001254901-mRNA-1"/>
    <property type="gene ID" value="ALUE_0001254901"/>
</dbReference>
<evidence type="ECO:0000256" key="18">
    <source>
        <dbReference type="ARBA" id="ARBA00074493"/>
    </source>
</evidence>
<dbReference type="PANTHER" id="PTHR10188:SF6">
    <property type="entry name" value="N(4)-(BETA-N-ACETYLGLUCOSAMINYL)-L-ASPARAGINASE"/>
    <property type="match status" value="1"/>
</dbReference>
<feature type="site" description="Cleavage; by autolysis" evidence="24">
    <location>
        <begin position="519"/>
        <end position="520"/>
    </location>
</feature>
<evidence type="ECO:0000256" key="8">
    <source>
        <dbReference type="ARBA" id="ARBA00022801"/>
    </source>
</evidence>
<evidence type="ECO:0000256" key="1">
    <source>
        <dbReference type="ARBA" id="ARBA00000306"/>
    </source>
</evidence>
<evidence type="ECO:0000256" key="11">
    <source>
        <dbReference type="ARBA" id="ARBA00023163"/>
    </source>
</evidence>
<dbReference type="Gene3D" id="3.60.20.30">
    <property type="entry name" value="(Glycosyl)asparaginase"/>
    <property type="match status" value="1"/>
</dbReference>
<dbReference type="Pfam" id="PF01112">
    <property type="entry name" value="Asparaginase_2"/>
    <property type="match status" value="2"/>
</dbReference>
<protein>
    <recommendedName>
        <fullName evidence="18">Thioredoxin-like protein 4A</fullName>
        <ecNumber evidence="5">3.4.19.5</ecNumber>
        <ecNumber evidence="6">3.5.1.1</ecNumber>
    </recommendedName>
    <alternativeName>
        <fullName evidence="21">DIM1 protein homolog</fullName>
    </alternativeName>
    <alternativeName>
        <fullName evidence="19">Spliceosomal U5 snRNP-specific 15 kDa protein</fullName>
    </alternativeName>
    <alternativeName>
        <fullName evidence="20">Thioredoxin-like U5 snRNP protein U5-15kD</fullName>
    </alternativeName>
</protein>
<dbReference type="GO" id="GO:0006508">
    <property type="term" value="P:proteolysis"/>
    <property type="evidence" value="ECO:0007669"/>
    <property type="project" value="UniProtKB-KW"/>
</dbReference>
<dbReference type="EC" id="3.5.1.1" evidence="6"/>
<dbReference type="PANTHER" id="PTHR10188">
    <property type="entry name" value="L-ASPARAGINASE"/>
    <property type="match status" value="1"/>
</dbReference>
<evidence type="ECO:0000256" key="24">
    <source>
        <dbReference type="PIRSR" id="PIRSR600246-3"/>
    </source>
</evidence>
<dbReference type="FunFam" id="3.60.20.30:FF:000001">
    <property type="entry name" value="Isoaspartyl peptidase/L-asparaginase"/>
    <property type="match status" value="1"/>
</dbReference>
<evidence type="ECO:0000313" key="26">
    <source>
        <dbReference type="WBParaSite" id="ALUE_0001254901-mRNA-1"/>
    </source>
</evidence>
<reference evidence="26" key="1">
    <citation type="submission" date="2023-03" db="UniProtKB">
        <authorList>
            <consortium name="WormBaseParasite"/>
        </authorList>
    </citation>
    <scope>IDENTIFICATION</scope>
</reference>
<dbReference type="InterPro" id="IPR037212">
    <property type="entry name" value="Med7/Med21-like"/>
</dbReference>
<evidence type="ECO:0000256" key="16">
    <source>
        <dbReference type="ARBA" id="ARBA00061780"/>
    </source>
</evidence>
<dbReference type="CDD" id="cd02954">
    <property type="entry name" value="DIM1"/>
    <property type="match status" value="1"/>
</dbReference>
<dbReference type="SMART" id="SM01410">
    <property type="entry name" value="DIM1"/>
    <property type="match status" value="1"/>
</dbReference>
<evidence type="ECO:0000256" key="21">
    <source>
        <dbReference type="ARBA" id="ARBA00081873"/>
    </source>
</evidence>
<keyword evidence="11" id="KW-0804">Transcription</keyword>
<dbReference type="GO" id="GO:0008798">
    <property type="term" value="F:beta-aspartyl-peptidase activity"/>
    <property type="evidence" value="ECO:0007669"/>
    <property type="project" value="UniProtKB-EC"/>
</dbReference>
<evidence type="ECO:0000256" key="20">
    <source>
        <dbReference type="ARBA" id="ARBA00080167"/>
    </source>
</evidence>
<dbReference type="FunFam" id="3.40.30.10:FF:000004">
    <property type="entry name" value="Spliceosomal protein DIB1"/>
    <property type="match status" value="1"/>
</dbReference>
<feature type="active site" description="Nucleophile" evidence="22">
    <location>
        <position position="520"/>
    </location>
</feature>
<dbReference type="SUPFAM" id="SSF56235">
    <property type="entry name" value="N-terminal nucleophile aminohydrolases (Ntn hydrolases)"/>
    <property type="match status" value="2"/>
</dbReference>
<keyword evidence="25" id="KW-1185">Reference proteome</keyword>
<evidence type="ECO:0000256" key="22">
    <source>
        <dbReference type="PIRSR" id="PIRSR600246-1"/>
    </source>
</evidence>
<dbReference type="GO" id="GO:0000398">
    <property type="term" value="P:mRNA splicing, via spliceosome"/>
    <property type="evidence" value="ECO:0007669"/>
    <property type="project" value="InterPro"/>
</dbReference>
<comment type="similarity">
    <text evidence="3">Belongs to the DIM1 family.</text>
</comment>
<feature type="binding site" evidence="23">
    <location>
        <begin position="570"/>
        <end position="573"/>
    </location>
    <ligand>
        <name>substrate</name>
    </ligand>
</feature>
<dbReference type="Pfam" id="PF11221">
    <property type="entry name" value="Med21"/>
    <property type="match status" value="1"/>
</dbReference>
<keyword evidence="9" id="KW-0068">Autocatalytic cleavage</keyword>
<keyword evidence="7" id="KW-0645">Protease</keyword>
<keyword evidence="12" id="KW-0539">Nucleus</keyword>
<evidence type="ECO:0000256" key="4">
    <source>
        <dbReference type="ARBA" id="ARBA00010872"/>
    </source>
</evidence>
<dbReference type="SUPFAM" id="SSF52833">
    <property type="entry name" value="Thioredoxin-like"/>
    <property type="match status" value="1"/>
</dbReference>
<accession>A0A9J2PTE2</accession>
<comment type="similarity">
    <text evidence="4">Belongs to the Ntn-hydrolase family.</text>
</comment>
<sequence>MSYMLPHLSNGWQVDQSILAEEDRVVLIRFGHDWDPSCMRMDETLYKIANKVKNFAVIYLVDTTEVPDFNKMYELYDPCTVMFFFRNKHIMVDLGTGNNNKINWPITDGQELIDILETVYRGARKGRGLVVSPKDYSTKYKCEQQKCDRLRIGGMADRLTQLQDLVNELAEQMCNSVGELQRLAPPCDFNSTSKELESEKNCELFATNIAYIAKDIEILIDSLPIDEPTGSNADCDTELVRMDEHRARAARELESVVSEGEELVMQIQQKLAEIARVQLESRPSRGETMTASKGVVVVHGGCGIIGAMTTEREHECRTALISSANAAMLELSAGRPALRAVVSAIKVLEDSPQFNAGKGSVFTREGTNEMDAGLMDGFSGAVGGVSTITITLRKGRLLLEYLLAALLNSNKNLMAMRSKGQKLRGDRITKVKNLPAMGTKESEVRIRNPICAAECVLKNSVHSLICGVGAEKFAVNNGCVTATRDYFFTKHRYDQLKSVLKRGDIAQLDHNVPPKSATGTVGAVALDHDGHLASGSSTGGLTAKEAGRVSDSSIVGAGFYADREIAVSGTGSGDEFIRISAAKQIADLVRYSGKSLSEACDEVVFVELRQAMAGFIGVDRKGNVAMPFNTPGMFRVLLREGYTPVVNIFK</sequence>
<evidence type="ECO:0000256" key="7">
    <source>
        <dbReference type="ARBA" id="ARBA00022670"/>
    </source>
</evidence>
<evidence type="ECO:0000256" key="14">
    <source>
        <dbReference type="ARBA" id="ARBA00054922"/>
    </source>
</evidence>
<evidence type="ECO:0000256" key="15">
    <source>
        <dbReference type="ARBA" id="ARBA00058660"/>
    </source>
</evidence>
<comment type="catalytic activity">
    <reaction evidence="1">
        <text>Cleavage of a beta-linked Asp residue from the N-terminus of a polypeptide.</text>
        <dbReference type="EC" id="3.4.19.5"/>
    </reaction>
</comment>
<evidence type="ECO:0000256" key="9">
    <source>
        <dbReference type="ARBA" id="ARBA00022813"/>
    </source>
</evidence>
<dbReference type="Pfam" id="PF02966">
    <property type="entry name" value="DIM1"/>
    <property type="match status" value="1"/>
</dbReference>
<evidence type="ECO:0000256" key="13">
    <source>
        <dbReference type="ARBA" id="ARBA00049366"/>
    </source>
</evidence>
<comment type="subcellular location">
    <subcellularLocation>
        <location evidence="2">Nucleus</location>
    </subcellularLocation>
</comment>
<organism evidence="25 26">
    <name type="scientific">Ascaris lumbricoides</name>
    <name type="common">Giant roundworm</name>
    <dbReference type="NCBI Taxonomy" id="6252"/>
    <lineage>
        <taxon>Eukaryota</taxon>
        <taxon>Metazoa</taxon>
        <taxon>Ecdysozoa</taxon>
        <taxon>Nematoda</taxon>
        <taxon>Chromadorea</taxon>
        <taxon>Rhabditida</taxon>
        <taxon>Spirurina</taxon>
        <taxon>Ascaridomorpha</taxon>
        <taxon>Ascaridoidea</taxon>
        <taxon>Ascarididae</taxon>
        <taxon>Ascaris</taxon>
    </lineage>
</organism>
<dbReference type="Gene3D" id="3.40.30.10">
    <property type="entry name" value="Glutaredoxin"/>
    <property type="match status" value="1"/>
</dbReference>
<evidence type="ECO:0000256" key="3">
    <source>
        <dbReference type="ARBA" id="ARBA00008241"/>
    </source>
</evidence>
<comment type="subunit">
    <text evidence="17">Component of the precatalytic spliceosome (spliceosome B complex). Component of the U5 snRNP complex. Component of the U4/U6-U5 tri-snRNP complex. The U4/U6-U5 tri-snRNP complex is a building block of the precatalytic spliceosome (spliceosome B complex). The U4/U6-U5 tri-snRNP complex is composed of the U4, U6 and U5 snRNAs and at least PRPF3, PRPF4, PRPF6, PRPF8, PRPF31, SNRNP200, TXNL4A, SNRNP40, SNRPB, SNRPD1, SNRPD2, SNRPD3, SNRPE, SNRPF, SNRPG, DDX23, CD2BP2, PPIH, SNU13, EFTUD2, SART1 and USP39, plus LSM2, LSM3, LSM4, LSM5, LSM6, LSM7 and LSM8. Directly interacts with CD2BP2. Interacts with HNRPF, HNRPH2, NEDD9 and PQBP1. Interacts with ERBB4.</text>
</comment>
<proteinExistence type="inferred from homology"/>
<dbReference type="SUPFAM" id="SSF140718">
    <property type="entry name" value="Mediator hinge subcomplex-like"/>
    <property type="match status" value="1"/>
</dbReference>
<evidence type="ECO:0000256" key="17">
    <source>
        <dbReference type="ARBA" id="ARBA00065304"/>
    </source>
</evidence>
<dbReference type="AlphaFoldDB" id="A0A9J2PTE2"/>
<dbReference type="InterPro" id="IPR036249">
    <property type="entry name" value="Thioredoxin-like_sf"/>
</dbReference>
<evidence type="ECO:0000256" key="2">
    <source>
        <dbReference type="ARBA" id="ARBA00004123"/>
    </source>
</evidence>
<dbReference type="GO" id="GO:0016592">
    <property type="term" value="C:mediator complex"/>
    <property type="evidence" value="ECO:0007669"/>
    <property type="project" value="InterPro"/>
</dbReference>
<dbReference type="CDD" id="cd04701">
    <property type="entry name" value="Asparaginase_2"/>
    <property type="match status" value="1"/>
</dbReference>
<keyword evidence="8" id="KW-0378">Hydrolase</keyword>
<evidence type="ECO:0000313" key="25">
    <source>
        <dbReference type="Proteomes" id="UP000036681"/>
    </source>
</evidence>
<dbReference type="InterPro" id="IPR029055">
    <property type="entry name" value="Ntn_hydrolases_N"/>
</dbReference>
<evidence type="ECO:0000256" key="5">
    <source>
        <dbReference type="ARBA" id="ARBA00012879"/>
    </source>
</evidence>
<comment type="catalytic activity">
    <reaction evidence="13">
        <text>L-asparagine + H2O = L-aspartate + NH4(+)</text>
        <dbReference type="Rhea" id="RHEA:21016"/>
        <dbReference type="ChEBI" id="CHEBI:15377"/>
        <dbReference type="ChEBI" id="CHEBI:28938"/>
        <dbReference type="ChEBI" id="CHEBI:29991"/>
        <dbReference type="ChEBI" id="CHEBI:58048"/>
        <dbReference type="EC" id="3.5.1.1"/>
    </reaction>
</comment>
<dbReference type="GO" id="GO:0046540">
    <property type="term" value="C:U4/U6 x U5 tri-snRNP complex"/>
    <property type="evidence" value="ECO:0007669"/>
    <property type="project" value="InterPro"/>
</dbReference>